<evidence type="ECO:0000313" key="2">
    <source>
        <dbReference type="EMBL" id="MBD8107266.1"/>
    </source>
</evidence>
<name>A0A4U3F6D1_9GAMM</name>
<evidence type="ECO:0000313" key="3">
    <source>
        <dbReference type="EMBL" id="TKJ88255.1"/>
    </source>
</evidence>
<dbReference type="Proteomes" id="UP000661012">
    <property type="component" value="Unassembled WGS sequence"/>
</dbReference>
<keyword evidence="3" id="KW-0378">Hydrolase</keyword>
<keyword evidence="5" id="KW-1185">Reference proteome</keyword>
<feature type="signal peptide" evidence="1">
    <location>
        <begin position="1"/>
        <end position="26"/>
    </location>
</feature>
<evidence type="ECO:0000256" key="1">
    <source>
        <dbReference type="SAM" id="SignalP"/>
    </source>
</evidence>
<reference evidence="2 5" key="2">
    <citation type="journal article" date="2020" name="FEMS Microbiol. Ecol.">
        <title>Temporal dynamics of bacterial communities during seed development and maturation.</title>
        <authorList>
            <person name="Chesneau G."/>
            <person name="Torres-Cortes G."/>
            <person name="Briand M."/>
            <person name="Darrasse A."/>
            <person name="Preveaux A."/>
            <person name="Marais C."/>
            <person name="Jacques M.A."/>
            <person name="Shade A."/>
            <person name="Barret M."/>
        </authorList>
    </citation>
    <scope>NUCLEOTIDE SEQUENCE [LARGE SCALE GENOMIC DNA]</scope>
    <source>
        <strain evidence="2 5">CFBP13732</strain>
    </source>
</reference>
<proteinExistence type="predicted"/>
<gene>
    <name evidence="3" type="ORF">EpCFBP13511_16265</name>
    <name evidence="2" type="ORF">IFT93_12695</name>
</gene>
<organism evidence="3 4">
    <name type="scientific">Erwinia persicina</name>
    <dbReference type="NCBI Taxonomy" id="55211"/>
    <lineage>
        <taxon>Bacteria</taxon>
        <taxon>Pseudomonadati</taxon>
        <taxon>Pseudomonadota</taxon>
        <taxon>Gammaproteobacteria</taxon>
        <taxon>Enterobacterales</taxon>
        <taxon>Erwiniaceae</taxon>
        <taxon>Erwinia</taxon>
    </lineage>
</organism>
<dbReference type="EMBL" id="QGAC01000015">
    <property type="protein sequence ID" value="TKJ88255.1"/>
    <property type="molecule type" value="Genomic_DNA"/>
</dbReference>
<dbReference type="AlphaFoldDB" id="A0A4U3F6D1"/>
<dbReference type="OrthoDB" id="5451115at2"/>
<comment type="caution">
    <text evidence="3">The sequence shown here is derived from an EMBL/GenBank/DDBJ whole genome shotgun (WGS) entry which is preliminary data.</text>
</comment>
<dbReference type="SUPFAM" id="SSF53474">
    <property type="entry name" value="alpha/beta-Hydrolases"/>
    <property type="match status" value="1"/>
</dbReference>
<accession>A0A4U3F6D1</accession>
<dbReference type="PROSITE" id="PS51257">
    <property type="entry name" value="PROKAR_LIPOPROTEIN"/>
    <property type="match status" value="1"/>
</dbReference>
<evidence type="ECO:0000313" key="4">
    <source>
        <dbReference type="Proteomes" id="UP000306393"/>
    </source>
</evidence>
<dbReference type="InterPro" id="IPR029058">
    <property type="entry name" value="AB_hydrolase_fold"/>
</dbReference>
<dbReference type="STRING" id="1219360.GCA_001571305_03105"/>
<protein>
    <submittedName>
        <fullName evidence="3">Alpha/beta hydrolase</fullName>
    </submittedName>
</protein>
<sequence length="275" mass="29589">MKLTLRLASVCCSLLLAGCTSQNRLATADAIAHQAGLQPGEIHAAPFVLRWWGRISDPHQPVHLYIEGDGFAWVTPGQPSRDPTPLNPVALKLAAVDNAANVAYLARPCQYIPMTRNPACNQSWWTDRRFAPVVIDTINNAISQILRSAPGQSLVLVGYSGGGAIAALVAARRSDVLSLRTVAGNLDMDEVNRLHHVSPMPLSLNARAVATRLATLPQIHYSGNDDRVIPQSVTEGYVSASHSTCVKGISVPGMTHGGDWDRLWPTLLMQPPGCE</sequence>
<dbReference type="Gene3D" id="3.40.50.1820">
    <property type="entry name" value="alpha/beta hydrolase"/>
    <property type="match status" value="1"/>
</dbReference>
<dbReference type="EMBL" id="JACYNN010000008">
    <property type="protein sequence ID" value="MBD8107266.1"/>
    <property type="molecule type" value="Genomic_DNA"/>
</dbReference>
<dbReference type="GO" id="GO:0016787">
    <property type="term" value="F:hydrolase activity"/>
    <property type="evidence" value="ECO:0007669"/>
    <property type="project" value="UniProtKB-KW"/>
</dbReference>
<dbReference type="Proteomes" id="UP000306393">
    <property type="component" value="Unassembled WGS sequence"/>
</dbReference>
<reference evidence="3 4" key="1">
    <citation type="journal article" date="2019" name="Sci. Rep.">
        <title>Differences in resource use lead to coexistence of seed-transmitted microbial populations.</title>
        <authorList>
            <person name="Torres-Cortes G."/>
            <person name="Garcia B.J."/>
            <person name="Compant S."/>
            <person name="Rezki S."/>
            <person name="Jones P."/>
            <person name="Preveaux A."/>
            <person name="Briand M."/>
            <person name="Roulet A."/>
            <person name="Bouchez O."/>
            <person name="Jacobson D."/>
            <person name="Barret M."/>
        </authorList>
    </citation>
    <scope>NUCLEOTIDE SEQUENCE [LARGE SCALE GENOMIC DNA]</scope>
    <source>
        <strain evidence="3 4">CFBP13511</strain>
    </source>
</reference>
<keyword evidence="1" id="KW-0732">Signal</keyword>
<feature type="chain" id="PRO_5020959438" evidence="1">
    <location>
        <begin position="27"/>
        <end position="275"/>
    </location>
</feature>
<dbReference type="RefSeq" id="WP_137269632.1">
    <property type="nucleotide sequence ID" value="NZ_JACYNM010000008.1"/>
</dbReference>
<evidence type="ECO:0000313" key="5">
    <source>
        <dbReference type="Proteomes" id="UP000661012"/>
    </source>
</evidence>